<dbReference type="EMBL" id="JAPNNL010000141">
    <property type="protein sequence ID" value="MDA0637166.1"/>
    <property type="molecule type" value="Genomic_DNA"/>
</dbReference>
<dbReference type="SUPFAM" id="SSF140453">
    <property type="entry name" value="EsxAB dimer-like"/>
    <property type="match status" value="1"/>
</dbReference>
<feature type="transmembrane region" description="Helical" evidence="1">
    <location>
        <begin position="115"/>
        <end position="136"/>
    </location>
</feature>
<keyword evidence="1" id="KW-1133">Transmembrane helix</keyword>
<reference evidence="2" key="1">
    <citation type="submission" date="2022-11" db="EMBL/GenBank/DDBJ databases">
        <title>Nonomuraea corallina sp. nov., a new species of the genus Nonomuraea isolated from sea side sediment in Thai sea.</title>
        <authorList>
            <person name="Ngamcharungchit C."/>
            <person name="Matsumoto A."/>
            <person name="Suriyachadkun C."/>
            <person name="Panbangred W."/>
            <person name="Inahashi Y."/>
            <person name="Intra B."/>
        </authorList>
    </citation>
    <scope>NUCLEOTIDE SEQUENCE</scope>
    <source>
        <strain evidence="2">MCN248</strain>
    </source>
</reference>
<keyword evidence="3" id="KW-1185">Reference proteome</keyword>
<evidence type="ECO:0008006" key="4">
    <source>
        <dbReference type="Google" id="ProtNLM"/>
    </source>
</evidence>
<organism evidence="2 3">
    <name type="scientific">Nonomuraea corallina</name>
    <dbReference type="NCBI Taxonomy" id="2989783"/>
    <lineage>
        <taxon>Bacteria</taxon>
        <taxon>Bacillati</taxon>
        <taxon>Actinomycetota</taxon>
        <taxon>Actinomycetes</taxon>
        <taxon>Streptosporangiales</taxon>
        <taxon>Streptosporangiaceae</taxon>
        <taxon>Nonomuraea</taxon>
    </lineage>
</organism>
<keyword evidence="1" id="KW-0812">Transmembrane</keyword>
<evidence type="ECO:0000313" key="2">
    <source>
        <dbReference type="EMBL" id="MDA0637166.1"/>
    </source>
</evidence>
<gene>
    <name evidence="2" type="ORF">OUY22_27510</name>
</gene>
<name>A0ABT4SJR6_9ACTN</name>
<dbReference type="Proteomes" id="UP001144036">
    <property type="component" value="Unassembled WGS sequence"/>
</dbReference>
<protein>
    <recommendedName>
        <fullName evidence="4">WXG100 family type VII secretion target</fullName>
    </recommendedName>
</protein>
<keyword evidence="1" id="KW-0472">Membrane</keyword>
<dbReference type="Gene3D" id="1.10.287.1060">
    <property type="entry name" value="ESAT-6-like"/>
    <property type="match status" value="1"/>
</dbReference>
<accession>A0ABT4SJR6</accession>
<evidence type="ECO:0000256" key="1">
    <source>
        <dbReference type="SAM" id="Phobius"/>
    </source>
</evidence>
<comment type="caution">
    <text evidence="2">The sequence shown here is derived from an EMBL/GenBank/DDBJ whole genome shotgun (WGS) entry which is preliminary data.</text>
</comment>
<sequence>MSIYKETYMGAAIMATLAAPMIMRPWAFYVAAALGTMISDPEGMMESAKEWKVNDLVQLDGEIETLKTTLKDKGTWEGEAFEAFDKVHTSFKESLKNLNESRNATGEAVDSTAGFYKVGAFVCSAIAVGMMAYGIWKMVARSNPATAVAAEATDAAVGTPVTNTVKSMLKKHGIAVASLAGLLGMVKMQTESAGKVFPTLKAIPTEMSLMQSGGSKPFMNDGMTYDDNVGTLLPKMDESLTRPGGGLPL</sequence>
<proteinExistence type="predicted"/>
<dbReference type="InterPro" id="IPR036689">
    <property type="entry name" value="ESAT-6-like_sf"/>
</dbReference>
<dbReference type="RefSeq" id="WP_270158072.1">
    <property type="nucleotide sequence ID" value="NZ_JAPNNL010000141.1"/>
</dbReference>
<feature type="transmembrane region" description="Helical" evidence="1">
    <location>
        <begin position="12"/>
        <end position="38"/>
    </location>
</feature>
<evidence type="ECO:0000313" key="3">
    <source>
        <dbReference type="Proteomes" id="UP001144036"/>
    </source>
</evidence>